<comment type="cofactor">
    <cofactor evidence="1">
        <name>Zn(2+)</name>
        <dbReference type="ChEBI" id="CHEBI:29105"/>
    </cofactor>
</comment>
<evidence type="ECO:0000256" key="3">
    <source>
        <dbReference type="ARBA" id="ARBA00022723"/>
    </source>
</evidence>
<keyword evidence="3" id="KW-0479">Metal-binding</keyword>
<comment type="similarity">
    <text evidence="2">Belongs to the zinc-containing alcohol dehydrogenase family.</text>
</comment>
<keyword evidence="4" id="KW-0862">Zinc</keyword>
<evidence type="ECO:0000256" key="5">
    <source>
        <dbReference type="ARBA" id="ARBA00023002"/>
    </source>
</evidence>
<evidence type="ECO:0000256" key="1">
    <source>
        <dbReference type="ARBA" id="ARBA00001947"/>
    </source>
</evidence>
<keyword evidence="8" id="KW-1185">Reference proteome</keyword>
<dbReference type="CDD" id="cd08255">
    <property type="entry name" value="2-desacetyl-2-hydroxyethyl_bacteriochlorophyllide_like"/>
    <property type="match status" value="1"/>
</dbReference>
<gene>
    <name evidence="7" type="ORF">ACFQPS_16840</name>
</gene>
<dbReference type="SUPFAM" id="SSF50129">
    <property type="entry name" value="GroES-like"/>
    <property type="match status" value="1"/>
</dbReference>
<dbReference type="RefSeq" id="WP_377360378.1">
    <property type="nucleotide sequence ID" value="NZ_JBHTCM010000020.1"/>
</dbReference>
<organism evidence="7 8">
    <name type="scientific">Rhodocista pekingensis</name>
    <dbReference type="NCBI Taxonomy" id="201185"/>
    <lineage>
        <taxon>Bacteria</taxon>
        <taxon>Pseudomonadati</taxon>
        <taxon>Pseudomonadota</taxon>
        <taxon>Alphaproteobacteria</taxon>
        <taxon>Rhodospirillales</taxon>
        <taxon>Azospirillaceae</taxon>
        <taxon>Rhodocista</taxon>
    </lineage>
</organism>
<dbReference type="SUPFAM" id="SSF51735">
    <property type="entry name" value="NAD(P)-binding Rossmann-fold domains"/>
    <property type="match status" value="1"/>
</dbReference>
<accession>A0ABW2L0Q1</accession>
<dbReference type="Gene3D" id="3.90.180.10">
    <property type="entry name" value="Medium-chain alcohol dehydrogenases, catalytic domain"/>
    <property type="match status" value="1"/>
</dbReference>
<protein>
    <submittedName>
        <fullName evidence="7">Zinc-binding alcohol dehydrogenase</fullName>
    </submittedName>
</protein>
<keyword evidence="5" id="KW-0560">Oxidoreductase</keyword>
<dbReference type="Gene3D" id="3.40.50.720">
    <property type="entry name" value="NAD(P)-binding Rossmann-like Domain"/>
    <property type="match status" value="1"/>
</dbReference>
<evidence type="ECO:0000313" key="7">
    <source>
        <dbReference type="EMBL" id="MFC7334834.1"/>
    </source>
</evidence>
<sequence length="339" mass="35369">MTAPPPETTAGTARAFWIAAPGRGEIRAEPLPAPAPGQVLLRALAGAVSRGTESLVFHGRVPPALAAEMRCPFQAGDFPGPVKYGYSLVARVERGPPALEGRRVFVLHPHQDRAVVPADACRPVPDAVPTDRAVLAANAETALNALWDGAALPGQRITVVGGGVVGCLAAWLAARLPGAEVELVDVEPARASVAARLGVPFREPDGAAGGRDLVLHASGTPEGLATALELAGTEATVVEASWYGDRPVPAPLGAGFHPKRLRLLSSQVGRVAPAQRPRWSPADRLDLALRLLEDPRPDALLDGATGFGELPVAMPRLASGRGLCHLIRYREQEGTECTA</sequence>
<proteinExistence type="inferred from homology"/>
<evidence type="ECO:0000256" key="2">
    <source>
        <dbReference type="ARBA" id="ARBA00008072"/>
    </source>
</evidence>
<dbReference type="PANTHER" id="PTHR43350:SF19">
    <property type="entry name" value="D-GULOSIDE 3-DEHYDROGENASE"/>
    <property type="match status" value="1"/>
</dbReference>
<feature type="domain" description="Alanine dehydrogenase/pyridine nucleotide transhydrogenase NAD(H)-binding" evidence="6">
    <location>
        <begin position="155"/>
        <end position="192"/>
    </location>
</feature>
<dbReference type="InterPro" id="IPR036291">
    <property type="entry name" value="NAD(P)-bd_dom_sf"/>
</dbReference>
<name>A0ABW2L0Q1_9PROT</name>
<dbReference type="InterPro" id="IPR007698">
    <property type="entry name" value="AlaDH/PNT_NAD(H)-bd"/>
</dbReference>
<dbReference type="EMBL" id="JBHTCM010000020">
    <property type="protein sequence ID" value="MFC7334834.1"/>
    <property type="molecule type" value="Genomic_DNA"/>
</dbReference>
<reference evidence="8" key="1">
    <citation type="journal article" date="2019" name="Int. J. Syst. Evol. Microbiol.">
        <title>The Global Catalogue of Microorganisms (GCM) 10K type strain sequencing project: providing services to taxonomists for standard genome sequencing and annotation.</title>
        <authorList>
            <consortium name="The Broad Institute Genomics Platform"/>
            <consortium name="The Broad Institute Genome Sequencing Center for Infectious Disease"/>
            <person name="Wu L."/>
            <person name="Ma J."/>
        </authorList>
    </citation>
    <scope>NUCLEOTIDE SEQUENCE [LARGE SCALE GENOMIC DNA]</scope>
    <source>
        <strain evidence="8">CGMCC 1.16275</strain>
    </source>
</reference>
<dbReference type="InterPro" id="IPR011032">
    <property type="entry name" value="GroES-like_sf"/>
</dbReference>
<dbReference type="PANTHER" id="PTHR43350">
    <property type="entry name" value="NAD-DEPENDENT ALCOHOL DEHYDROGENASE"/>
    <property type="match status" value="1"/>
</dbReference>
<dbReference type="Pfam" id="PF01262">
    <property type="entry name" value="AlaDh_PNT_C"/>
    <property type="match status" value="1"/>
</dbReference>
<comment type="caution">
    <text evidence="7">The sequence shown here is derived from an EMBL/GenBank/DDBJ whole genome shotgun (WGS) entry which is preliminary data.</text>
</comment>
<dbReference type="Proteomes" id="UP001596456">
    <property type="component" value="Unassembled WGS sequence"/>
</dbReference>
<evidence type="ECO:0000259" key="6">
    <source>
        <dbReference type="Pfam" id="PF01262"/>
    </source>
</evidence>
<evidence type="ECO:0000256" key="4">
    <source>
        <dbReference type="ARBA" id="ARBA00022833"/>
    </source>
</evidence>
<evidence type="ECO:0000313" key="8">
    <source>
        <dbReference type="Proteomes" id="UP001596456"/>
    </source>
</evidence>